<dbReference type="InterPro" id="IPR002867">
    <property type="entry name" value="IBR_dom"/>
</dbReference>
<dbReference type="EC" id="3.6.4.13" evidence="9"/>
<dbReference type="OrthoDB" id="9991211at2759"/>
<keyword evidence="5" id="KW-0863">Zinc-finger</keyword>
<keyword evidence="7" id="KW-0862">Zinc</keyword>
<evidence type="ECO:0000256" key="2">
    <source>
        <dbReference type="ARBA" id="ARBA00022679"/>
    </source>
</evidence>
<dbReference type="InterPro" id="IPR051628">
    <property type="entry name" value="LUBAC_E3_Ligases"/>
</dbReference>
<proteinExistence type="predicted"/>
<evidence type="ECO:0000256" key="6">
    <source>
        <dbReference type="ARBA" id="ARBA00022786"/>
    </source>
</evidence>
<keyword evidence="10" id="KW-1185">Reference proteome</keyword>
<dbReference type="GO" id="GO:0016787">
    <property type="term" value="F:hydrolase activity"/>
    <property type="evidence" value="ECO:0007669"/>
    <property type="project" value="UniProtKB-KW"/>
</dbReference>
<dbReference type="GO" id="GO:0097039">
    <property type="term" value="P:protein linear polyubiquitination"/>
    <property type="evidence" value="ECO:0007669"/>
    <property type="project" value="TreeGrafter"/>
</dbReference>
<dbReference type="Gene3D" id="1.20.120.1750">
    <property type="match status" value="1"/>
</dbReference>
<dbReference type="GO" id="GO:0000151">
    <property type="term" value="C:ubiquitin ligase complex"/>
    <property type="evidence" value="ECO:0007669"/>
    <property type="project" value="TreeGrafter"/>
</dbReference>
<dbReference type="InterPro" id="IPR044066">
    <property type="entry name" value="TRIAD_supradom"/>
</dbReference>
<organism evidence="9 10">
    <name type="scientific">Mytilus edulis</name>
    <name type="common">Blue mussel</name>
    <dbReference type="NCBI Taxonomy" id="6550"/>
    <lineage>
        <taxon>Eukaryota</taxon>
        <taxon>Metazoa</taxon>
        <taxon>Spiralia</taxon>
        <taxon>Lophotrochozoa</taxon>
        <taxon>Mollusca</taxon>
        <taxon>Bivalvia</taxon>
        <taxon>Autobranchia</taxon>
        <taxon>Pteriomorphia</taxon>
        <taxon>Mytilida</taxon>
        <taxon>Mytiloidea</taxon>
        <taxon>Mytilidae</taxon>
        <taxon>Mytilinae</taxon>
        <taxon>Mytilus</taxon>
    </lineage>
</organism>
<evidence type="ECO:0000256" key="7">
    <source>
        <dbReference type="ARBA" id="ARBA00022833"/>
    </source>
</evidence>
<dbReference type="GO" id="GO:0043130">
    <property type="term" value="F:ubiquitin binding"/>
    <property type="evidence" value="ECO:0007669"/>
    <property type="project" value="TreeGrafter"/>
</dbReference>
<comment type="pathway">
    <text evidence="1">Protein modification; protein ubiquitination.</text>
</comment>
<dbReference type="AlphaFoldDB" id="A0A8S3RW05"/>
<protein>
    <submittedName>
        <fullName evidence="9">DHX8</fullName>
        <ecNumber evidence="9">3.6.4.13</ecNumber>
    </submittedName>
</protein>
<dbReference type="Pfam" id="PF22191">
    <property type="entry name" value="IBR_1"/>
    <property type="match status" value="1"/>
</dbReference>
<dbReference type="Pfam" id="PF01485">
    <property type="entry name" value="IBR"/>
    <property type="match status" value="1"/>
</dbReference>
<dbReference type="CDD" id="cd20335">
    <property type="entry name" value="BRcat_RBR"/>
    <property type="match status" value="1"/>
</dbReference>
<dbReference type="GO" id="GO:0043161">
    <property type="term" value="P:proteasome-mediated ubiquitin-dependent protein catabolic process"/>
    <property type="evidence" value="ECO:0007669"/>
    <property type="project" value="TreeGrafter"/>
</dbReference>
<gene>
    <name evidence="9" type="ORF">MEDL_23066</name>
</gene>
<dbReference type="PANTHER" id="PTHR22770">
    <property type="entry name" value="UBIQUITIN CONJUGATING ENZYME 7 INTERACTING PROTEIN-RELATED"/>
    <property type="match status" value="1"/>
</dbReference>
<evidence type="ECO:0000313" key="10">
    <source>
        <dbReference type="Proteomes" id="UP000683360"/>
    </source>
</evidence>
<sequence length="203" mass="23024">MYRLEACGHSYCKECVQFQFQADLNSLPVCCSSEDCEEKWVLKDITKIADKTNTQVDLLVEKATSSFVAKNQIAYKYCTTPDCPIIYRVSEKENLFTCPQCEIRICTGCHKQYHDGLSCEQAKLAGTKQADDKSLELFLQECKLDIKKCPKCSTLIEKIDGCNRVTCKACTTNICWVCLNHYPTAGDCYDHLYQEHGGCFDLT</sequence>
<feature type="domain" description="RING-type" evidence="8">
    <location>
        <begin position="1"/>
        <end position="200"/>
    </location>
</feature>
<evidence type="ECO:0000256" key="4">
    <source>
        <dbReference type="ARBA" id="ARBA00022737"/>
    </source>
</evidence>
<comment type="caution">
    <text evidence="9">The sequence shown here is derived from an EMBL/GenBank/DDBJ whole genome shotgun (WGS) entry which is preliminary data.</text>
</comment>
<evidence type="ECO:0000313" key="9">
    <source>
        <dbReference type="EMBL" id="CAG2208971.1"/>
    </source>
</evidence>
<evidence type="ECO:0000256" key="3">
    <source>
        <dbReference type="ARBA" id="ARBA00022723"/>
    </source>
</evidence>
<keyword evidence="6" id="KW-0833">Ubl conjugation pathway</keyword>
<dbReference type="EMBL" id="CAJPWZ010001126">
    <property type="protein sequence ID" value="CAG2208971.1"/>
    <property type="molecule type" value="Genomic_DNA"/>
</dbReference>
<evidence type="ECO:0000259" key="8">
    <source>
        <dbReference type="PROSITE" id="PS51873"/>
    </source>
</evidence>
<accession>A0A8S3RW05</accession>
<name>A0A8S3RW05_MYTED</name>
<keyword evidence="3" id="KW-0479">Metal-binding</keyword>
<reference evidence="9" key="1">
    <citation type="submission" date="2021-03" db="EMBL/GenBank/DDBJ databases">
        <authorList>
            <person name="Bekaert M."/>
        </authorList>
    </citation>
    <scope>NUCLEOTIDE SEQUENCE</scope>
</reference>
<keyword evidence="9" id="KW-0378">Hydrolase</keyword>
<dbReference type="SMART" id="SM00647">
    <property type="entry name" value="IBR"/>
    <property type="match status" value="2"/>
</dbReference>
<dbReference type="PANTHER" id="PTHR22770:SF13">
    <property type="entry name" value="RING-TYPE DOMAIN-CONTAINING PROTEIN"/>
    <property type="match status" value="1"/>
</dbReference>
<dbReference type="PROSITE" id="PS51873">
    <property type="entry name" value="TRIAD"/>
    <property type="match status" value="1"/>
</dbReference>
<dbReference type="GO" id="GO:0004842">
    <property type="term" value="F:ubiquitin-protein transferase activity"/>
    <property type="evidence" value="ECO:0007669"/>
    <property type="project" value="TreeGrafter"/>
</dbReference>
<dbReference type="Proteomes" id="UP000683360">
    <property type="component" value="Unassembled WGS sequence"/>
</dbReference>
<dbReference type="GO" id="GO:0003724">
    <property type="term" value="F:RNA helicase activity"/>
    <property type="evidence" value="ECO:0007669"/>
    <property type="project" value="UniProtKB-EC"/>
</dbReference>
<evidence type="ECO:0000256" key="5">
    <source>
        <dbReference type="ARBA" id="ARBA00022771"/>
    </source>
</evidence>
<keyword evidence="4" id="KW-0677">Repeat</keyword>
<evidence type="ECO:0000256" key="1">
    <source>
        <dbReference type="ARBA" id="ARBA00004906"/>
    </source>
</evidence>
<dbReference type="SUPFAM" id="SSF57850">
    <property type="entry name" value="RING/U-box"/>
    <property type="match status" value="2"/>
</dbReference>
<keyword evidence="2" id="KW-0808">Transferase</keyword>
<dbReference type="GO" id="GO:0008270">
    <property type="term" value="F:zinc ion binding"/>
    <property type="evidence" value="ECO:0007669"/>
    <property type="project" value="UniProtKB-KW"/>
</dbReference>